<keyword evidence="2" id="KW-1185">Reference proteome</keyword>
<evidence type="ECO:0000256" key="1">
    <source>
        <dbReference type="SAM" id="MobiDB-lite"/>
    </source>
</evidence>
<organism evidence="2 3">
    <name type="scientific">Steinernema glaseri</name>
    <dbReference type="NCBI Taxonomy" id="37863"/>
    <lineage>
        <taxon>Eukaryota</taxon>
        <taxon>Metazoa</taxon>
        <taxon>Ecdysozoa</taxon>
        <taxon>Nematoda</taxon>
        <taxon>Chromadorea</taxon>
        <taxon>Rhabditida</taxon>
        <taxon>Tylenchina</taxon>
        <taxon>Panagrolaimomorpha</taxon>
        <taxon>Strongyloidoidea</taxon>
        <taxon>Steinernematidae</taxon>
        <taxon>Steinernema</taxon>
    </lineage>
</organism>
<dbReference type="Proteomes" id="UP000095287">
    <property type="component" value="Unplaced"/>
</dbReference>
<feature type="compositionally biased region" description="Basic and acidic residues" evidence="1">
    <location>
        <begin position="83"/>
        <end position="93"/>
    </location>
</feature>
<dbReference type="AlphaFoldDB" id="A0A1I7XX63"/>
<evidence type="ECO:0000313" key="3">
    <source>
        <dbReference type="WBParaSite" id="L893_g10373.t1"/>
    </source>
</evidence>
<name>A0A1I7XX63_9BILA</name>
<sequence length="93" mass="10856">PVLVAHDWRPSVEFRDRFFAQIVLVHRHHQHLLDVQHRARGSDRLLVDEQMPQKEGSVVRLLSNVVLKDPRNDARPPTGRTRFHVDKILDTSP</sequence>
<reference evidence="3" key="1">
    <citation type="submission" date="2016-11" db="UniProtKB">
        <authorList>
            <consortium name="WormBaseParasite"/>
        </authorList>
    </citation>
    <scope>IDENTIFICATION</scope>
</reference>
<accession>A0A1I7XX63</accession>
<proteinExistence type="predicted"/>
<feature type="region of interest" description="Disordered" evidence="1">
    <location>
        <begin position="69"/>
        <end position="93"/>
    </location>
</feature>
<dbReference type="WBParaSite" id="L893_g10373.t1">
    <property type="protein sequence ID" value="L893_g10373.t1"/>
    <property type="gene ID" value="L893_g10373"/>
</dbReference>
<protein>
    <submittedName>
        <fullName evidence="3">Nitrous oxide reductase</fullName>
    </submittedName>
</protein>
<evidence type="ECO:0000313" key="2">
    <source>
        <dbReference type="Proteomes" id="UP000095287"/>
    </source>
</evidence>